<feature type="signal peptide" evidence="1">
    <location>
        <begin position="1"/>
        <end position="25"/>
    </location>
</feature>
<dbReference type="HOGENOM" id="CLU_1202856_0_0_10"/>
<evidence type="ECO:0000313" key="2">
    <source>
        <dbReference type="EMBL" id="EOS15035.1"/>
    </source>
</evidence>
<proteinExistence type="predicted"/>
<dbReference type="EMBL" id="ASSP01000006">
    <property type="protein sequence ID" value="EOS15035.1"/>
    <property type="molecule type" value="Genomic_DNA"/>
</dbReference>
<gene>
    <name evidence="2" type="ORF">C802_01052</name>
</gene>
<keyword evidence="1" id="KW-0732">Signal</keyword>
<evidence type="ECO:0000256" key="1">
    <source>
        <dbReference type="SAM" id="SignalP"/>
    </source>
</evidence>
<dbReference type="PATRIC" id="fig|1235788.3.peg.1072"/>
<evidence type="ECO:0000313" key="3">
    <source>
        <dbReference type="Proteomes" id="UP000014200"/>
    </source>
</evidence>
<keyword evidence="3" id="KW-1185">Reference proteome</keyword>
<feature type="chain" id="PRO_5004483568" description="Bacteriocin fulvocin C-related protein" evidence="1">
    <location>
        <begin position="26"/>
        <end position="230"/>
    </location>
</feature>
<dbReference type="STRING" id="1235788.C802_01052"/>
<dbReference type="AlphaFoldDB" id="R9IC06"/>
<accession>R9IC06</accession>
<dbReference type="Proteomes" id="UP000014200">
    <property type="component" value="Unassembled WGS sequence"/>
</dbReference>
<dbReference type="NCBIfam" id="NF033852">
    <property type="entry name" value="fulvocin_rel"/>
    <property type="match status" value="1"/>
</dbReference>
<dbReference type="PROSITE" id="PS51257">
    <property type="entry name" value="PROKAR_LIPOPROTEIN"/>
    <property type="match status" value="1"/>
</dbReference>
<dbReference type="OrthoDB" id="1086668at2"/>
<evidence type="ECO:0008006" key="4">
    <source>
        <dbReference type="Google" id="ProtNLM"/>
    </source>
</evidence>
<reference evidence="2 3" key="1">
    <citation type="submission" date="2013-04" db="EMBL/GenBank/DDBJ databases">
        <title>The Genome Sequence of Bacteroides massiliensis dnLKV3.</title>
        <authorList>
            <consortium name="The Broad Institute Genomics Platform"/>
            <consortium name="The Broad Institute Genome Sequencing Center for Infectious Disease"/>
            <person name="Earl A."/>
            <person name="Xavier R."/>
            <person name="Kuhn K."/>
            <person name="Stappenbeck T."/>
            <person name="Walker B."/>
            <person name="Young S."/>
            <person name="Zeng Q."/>
            <person name="Gargeya S."/>
            <person name="Fitzgerald M."/>
            <person name="Haas B."/>
            <person name="Abouelleil A."/>
            <person name="Allen A.W."/>
            <person name="Alvarado L."/>
            <person name="Arachchi H.M."/>
            <person name="Berlin A.M."/>
            <person name="Chapman S.B."/>
            <person name="Gainer-Dewar J."/>
            <person name="Goldberg J."/>
            <person name="Griggs A."/>
            <person name="Gujja S."/>
            <person name="Hansen M."/>
            <person name="Howarth C."/>
            <person name="Imamovic A."/>
            <person name="Ireland A."/>
            <person name="Larimer J."/>
            <person name="McCowan C."/>
            <person name="Murphy C."/>
            <person name="Pearson M."/>
            <person name="Poon T.W."/>
            <person name="Priest M."/>
            <person name="Roberts A."/>
            <person name="Saif S."/>
            <person name="Shea T."/>
            <person name="Sisk P."/>
            <person name="Sykes S."/>
            <person name="Wortman J."/>
            <person name="Nusbaum C."/>
            <person name="Birren B."/>
        </authorList>
    </citation>
    <scope>NUCLEOTIDE SEQUENCE [LARGE SCALE GENOMIC DNA]</scope>
    <source>
        <strain evidence="3">dnLKV3</strain>
    </source>
</reference>
<protein>
    <recommendedName>
        <fullName evidence="4">Bacteriocin fulvocin C-related protein</fullName>
    </recommendedName>
</protein>
<name>R9IC06_9BACT</name>
<organism evidence="2 3">
    <name type="scientific">Phocaeicola sartorii</name>
    <dbReference type="NCBI Taxonomy" id="671267"/>
    <lineage>
        <taxon>Bacteria</taxon>
        <taxon>Pseudomonadati</taxon>
        <taxon>Bacteroidota</taxon>
        <taxon>Bacteroidia</taxon>
        <taxon>Bacteroidales</taxon>
        <taxon>Bacteroidaceae</taxon>
        <taxon>Phocaeicola</taxon>
    </lineage>
</organism>
<comment type="caution">
    <text evidence="2">The sequence shown here is derived from an EMBL/GenBank/DDBJ whole genome shotgun (WGS) entry which is preliminary data.</text>
</comment>
<sequence>MINMKIMKKKLFFCALLFMTVILSGCQNEETYSCNQEIDEWVHDNLNEIRAMSRSTWNDLDESVKRATFRAFTQQQKINFWKDKLNEVLQMEWNDEEKAHIAIILNYIDENPQIFDRTKERTDEEQEEIDIFFYKWVEDAKAQLNWDMPLITGIVATGNTLVDKSGKIRISTQSRALVKSSGEECDCEIDQYMRWCLTMDCETSRTGCKASEDGCGFFWDYPCDGTCGGV</sequence>